<dbReference type="Proteomes" id="UP000199494">
    <property type="component" value="Unassembled WGS sequence"/>
</dbReference>
<dbReference type="RefSeq" id="WP_091798241.1">
    <property type="nucleotide sequence ID" value="NZ_CP016353.1"/>
</dbReference>
<dbReference type="KEGG" id="pmad:BAY61_14340"/>
<proteinExistence type="predicted"/>
<keyword evidence="2" id="KW-1185">Reference proteome</keyword>
<dbReference type="STRING" id="530584.SAMN05421630_1011248"/>
<evidence type="ECO:0000313" key="1">
    <source>
        <dbReference type="EMBL" id="SDC31061.1"/>
    </source>
</evidence>
<name>A0A222VPZ0_9PSEU</name>
<accession>A0A222VPZ0</accession>
<sequence length="216" mass="21956">MNRADPVANYGVELSSALRGPRGFKARMVADITDGFADTLSAHTATAASRADAVRGALREFGTPAEIARSCQRELTIAQARHTAGAIAITVPLMIAGWRLAHSSANGDPWVLPFAAYPLAAVGGLAALLALLTLAATGRPSGEHPLTALLPSVMAWTGTIASVAMILAAVSLVVATPLAASWPVVAVATVTTAAFHGVVAASARGCRDCARLPLTG</sequence>
<dbReference type="OrthoDB" id="5187995at2"/>
<dbReference type="EMBL" id="FMZE01000001">
    <property type="protein sequence ID" value="SDC31061.1"/>
    <property type="molecule type" value="Genomic_DNA"/>
</dbReference>
<evidence type="ECO:0000313" key="2">
    <source>
        <dbReference type="Proteomes" id="UP000199494"/>
    </source>
</evidence>
<dbReference type="AlphaFoldDB" id="A0A222VPZ0"/>
<reference evidence="1 2" key="1">
    <citation type="submission" date="2016-10" db="EMBL/GenBank/DDBJ databases">
        <authorList>
            <person name="de Groot N.N."/>
        </authorList>
    </citation>
    <scope>NUCLEOTIDE SEQUENCE [LARGE SCALE GENOMIC DNA]</scope>
    <source>
        <strain evidence="1 2">CGMCC 4.5506</strain>
    </source>
</reference>
<protein>
    <submittedName>
        <fullName evidence="1">Uncharacterized protein</fullName>
    </submittedName>
</protein>
<organism evidence="1 2">
    <name type="scientific">Prauserella marina</name>
    <dbReference type="NCBI Taxonomy" id="530584"/>
    <lineage>
        <taxon>Bacteria</taxon>
        <taxon>Bacillati</taxon>
        <taxon>Actinomycetota</taxon>
        <taxon>Actinomycetes</taxon>
        <taxon>Pseudonocardiales</taxon>
        <taxon>Pseudonocardiaceae</taxon>
        <taxon>Prauserella</taxon>
    </lineage>
</organism>
<gene>
    <name evidence="1" type="ORF">SAMN05421630_1011248</name>
</gene>